<reference evidence="2" key="1">
    <citation type="journal article" date="2015" name="Nature">
        <title>Complex archaea that bridge the gap between prokaryotes and eukaryotes.</title>
        <authorList>
            <person name="Spang A."/>
            <person name="Saw J.H."/>
            <person name="Jorgensen S.L."/>
            <person name="Zaremba-Niedzwiedzka K."/>
            <person name="Martijn J."/>
            <person name="Lind A.E."/>
            <person name="van Eijk R."/>
            <person name="Schleper C."/>
            <person name="Guy L."/>
            <person name="Ettema T.J."/>
        </authorList>
    </citation>
    <scope>NUCLEOTIDE SEQUENCE</scope>
</reference>
<dbReference type="InterPro" id="IPR037112">
    <property type="entry name" value="Pyrv-flavodox_OxR_EKR_sf"/>
</dbReference>
<feature type="domain" description="Pyruvate-flavodoxin oxidoreductase EKR" evidence="1">
    <location>
        <begin position="1"/>
        <end position="53"/>
    </location>
</feature>
<gene>
    <name evidence="2" type="ORF">LCGC14_2422750</name>
</gene>
<dbReference type="AlphaFoldDB" id="A0A0F9BPA6"/>
<sequence>MRPPVPEDAPDFVKEVTAELIALRGDKLPVSKMPVDGKFPSGTTRYEKRNIAVNIPQWEPDICIQCGLCSLINQCIYLSNGLLSRSLTSFSLPCYRP</sequence>
<accession>A0A0F9BPA6</accession>
<dbReference type="SMART" id="SM00890">
    <property type="entry name" value="EKR"/>
    <property type="match status" value="1"/>
</dbReference>
<dbReference type="GO" id="GO:0016903">
    <property type="term" value="F:oxidoreductase activity, acting on the aldehyde or oxo group of donors"/>
    <property type="evidence" value="ECO:0007669"/>
    <property type="project" value="InterPro"/>
</dbReference>
<dbReference type="InterPro" id="IPR050722">
    <property type="entry name" value="Pyruvate:ferred/Flavod_OxRd"/>
</dbReference>
<dbReference type="GO" id="GO:0006979">
    <property type="term" value="P:response to oxidative stress"/>
    <property type="evidence" value="ECO:0007669"/>
    <property type="project" value="TreeGrafter"/>
</dbReference>
<protein>
    <recommendedName>
        <fullName evidence="1">Pyruvate-flavodoxin oxidoreductase EKR domain-containing protein</fullName>
    </recommendedName>
</protein>
<dbReference type="Gene3D" id="4.10.780.10">
    <property type="entry name" value="Pyruvate-flavodoxin oxidoreductase, EKR domain"/>
    <property type="match status" value="1"/>
</dbReference>
<evidence type="ECO:0000259" key="1">
    <source>
        <dbReference type="SMART" id="SM00890"/>
    </source>
</evidence>
<evidence type="ECO:0000313" key="2">
    <source>
        <dbReference type="EMBL" id="KKL23699.1"/>
    </source>
</evidence>
<dbReference type="PANTHER" id="PTHR32154">
    <property type="entry name" value="PYRUVATE-FLAVODOXIN OXIDOREDUCTASE-RELATED"/>
    <property type="match status" value="1"/>
</dbReference>
<dbReference type="EMBL" id="LAZR01036880">
    <property type="protein sequence ID" value="KKL23699.1"/>
    <property type="molecule type" value="Genomic_DNA"/>
</dbReference>
<dbReference type="Pfam" id="PF10371">
    <property type="entry name" value="EKR"/>
    <property type="match status" value="1"/>
</dbReference>
<proteinExistence type="predicted"/>
<dbReference type="PANTHER" id="PTHR32154:SF0">
    <property type="entry name" value="PYRUVATE-FLAVODOXIN OXIDOREDUCTASE-RELATED"/>
    <property type="match status" value="1"/>
</dbReference>
<dbReference type="Gene3D" id="3.30.70.20">
    <property type="match status" value="1"/>
</dbReference>
<comment type="caution">
    <text evidence="2">The sequence shown here is derived from an EMBL/GenBank/DDBJ whole genome shotgun (WGS) entry which is preliminary data.</text>
</comment>
<organism evidence="2">
    <name type="scientific">marine sediment metagenome</name>
    <dbReference type="NCBI Taxonomy" id="412755"/>
    <lineage>
        <taxon>unclassified sequences</taxon>
        <taxon>metagenomes</taxon>
        <taxon>ecological metagenomes</taxon>
    </lineage>
</organism>
<dbReference type="InterPro" id="IPR019456">
    <property type="entry name" value="Pyrv-flavodox_OxRtase_EKR"/>
</dbReference>
<name>A0A0F9BPA6_9ZZZZ</name>
<dbReference type="SUPFAM" id="SSF46548">
    <property type="entry name" value="alpha-helical ferredoxin"/>
    <property type="match status" value="1"/>
</dbReference>